<protein>
    <submittedName>
        <fullName evidence="1">Uncharacterized protein</fullName>
    </submittedName>
</protein>
<dbReference type="Proteomes" id="UP000663836">
    <property type="component" value="Unassembled WGS sequence"/>
</dbReference>
<accession>A0A819CA63</accession>
<evidence type="ECO:0000313" key="1">
    <source>
        <dbReference type="EMBL" id="CAF3815051.1"/>
    </source>
</evidence>
<comment type="caution">
    <text evidence="1">The sequence shown here is derived from an EMBL/GenBank/DDBJ whole genome shotgun (WGS) entry which is preliminary data.</text>
</comment>
<gene>
    <name evidence="1" type="ORF">JBS370_LOCUS16103</name>
</gene>
<name>A0A819CA63_9BILA</name>
<dbReference type="AlphaFoldDB" id="A0A819CA63"/>
<dbReference type="EMBL" id="CAJOBD010001590">
    <property type="protein sequence ID" value="CAF3815051.1"/>
    <property type="molecule type" value="Genomic_DNA"/>
</dbReference>
<evidence type="ECO:0000313" key="2">
    <source>
        <dbReference type="Proteomes" id="UP000663836"/>
    </source>
</evidence>
<sequence length="26" mass="2800">TNDPLFRTTLTLKLVVPTPADSSLLS</sequence>
<feature type="non-terminal residue" evidence="1">
    <location>
        <position position="1"/>
    </location>
</feature>
<organism evidence="1 2">
    <name type="scientific">Rotaria sordida</name>
    <dbReference type="NCBI Taxonomy" id="392033"/>
    <lineage>
        <taxon>Eukaryota</taxon>
        <taxon>Metazoa</taxon>
        <taxon>Spiralia</taxon>
        <taxon>Gnathifera</taxon>
        <taxon>Rotifera</taxon>
        <taxon>Eurotatoria</taxon>
        <taxon>Bdelloidea</taxon>
        <taxon>Philodinida</taxon>
        <taxon>Philodinidae</taxon>
        <taxon>Rotaria</taxon>
    </lineage>
</organism>
<proteinExistence type="predicted"/>
<reference evidence="1" key="1">
    <citation type="submission" date="2021-02" db="EMBL/GenBank/DDBJ databases">
        <authorList>
            <person name="Nowell W R."/>
        </authorList>
    </citation>
    <scope>NUCLEOTIDE SEQUENCE</scope>
</reference>